<proteinExistence type="predicted"/>
<evidence type="ECO:0000313" key="2">
    <source>
        <dbReference type="Proteomes" id="UP000005237"/>
    </source>
</evidence>
<sequence>MRVQSLAASENAIDDKFLLTQPTPDWSVWGLRYESKGSILERREKKIEQEAMQCGAFKLDSPSIKRVQKPATAKKVDVRDKIDEDDFLKQFMEE</sequence>
<keyword evidence="2" id="KW-1185">Reference proteome</keyword>
<protein>
    <submittedName>
        <fullName evidence="1">Uncharacterized protein</fullName>
    </submittedName>
</protein>
<accession>A0A8R1IMW2</accession>
<reference evidence="2" key="1">
    <citation type="submission" date="2010-08" db="EMBL/GenBank/DDBJ databases">
        <authorList>
            <consortium name="Caenorhabditis japonica Sequencing Consortium"/>
            <person name="Wilson R.K."/>
        </authorList>
    </citation>
    <scope>NUCLEOTIDE SEQUENCE [LARGE SCALE GENOMIC DNA]</scope>
    <source>
        <strain evidence="2">DF5081</strain>
    </source>
</reference>
<reference evidence="1" key="2">
    <citation type="submission" date="2022-06" db="UniProtKB">
        <authorList>
            <consortium name="EnsemblMetazoa"/>
        </authorList>
    </citation>
    <scope>IDENTIFICATION</scope>
    <source>
        <strain evidence="1">DF5081</strain>
    </source>
</reference>
<dbReference type="Proteomes" id="UP000005237">
    <property type="component" value="Unassembled WGS sequence"/>
</dbReference>
<organism evidence="1 2">
    <name type="scientific">Caenorhabditis japonica</name>
    <dbReference type="NCBI Taxonomy" id="281687"/>
    <lineage>
        <taxon>Eukaryota</taxon>
        <taxon>Metazoa</taxon>
        <taxon>Ecdysozoa</taxon>
        <taxon>Nematoda</taxon>
        <taxon>Chromadorea</taxon>
        <taxon>Rhabditida</taxon>
        <taxon>Rhabditina</taxon>
        <taxon>Rhabditomorpha</taxon>
        <taxon>Rhabditoidea</taxon>
        <taxon>Rhabditidae</taxon>
        <taxon>Peloderinae</taxon>
        <taxon>Caenorhabditis</taxon>
    </lineage>
</organism>
<name>A0A8R1IMW2_CAEJA</name>
<dbReference type="AlphaFoldDB" id="A0A8R1IMW2"/>
<evidence type="ECO:0000313" key="1">
    <source>
        <dbReference type="EnsemblMetazoa" id="CJA39528c.1"/>
    </source>
</evidence>
<dbReference type="EnsemblMetazoa" id="CJA39528c.1">
    <property type="protein sequence ID" value="CJA39528c.1"/>
    <property type="gene ID" value="WBGene00215375"/>
</dbReference>